<reference evidence="1 2" key="2">
    <citation type="submission" date="2018-11" db="EMBL/GenBank/DDBJ databases">
        <authorList>
            <consortium name="Pathogen Informatics"/>
        </authorList>
    </citation>
    <scope>NUCLEOTIDE SEQUENCE [LARGE SCALE GENOMIC DNA]</scope>
</reference>
<name>A0A183HYQ3_9BILA</name>
<dbReference type="Proteomes" id="UP000267606">
    <property type="component" value="Unassembled WGS sequence"/>
</dbReference>
<evidence type="ECO:0000313" key="2">
    <source>
        <dbReference type="Proteomes" id="UP000267606"/>
    </source>
</evidence>
<gene>
    <name evidence="1" type="ORF">OFLC_LOCUS12615</name>
</gene>
<keyword evidence="2" id="KW-1185">Reference proteome</keyword>
<evidence type="ECO:0000313" key="3">
    <source>
        <dbReference type="WBParaSite" id="OFLC_0001261601-mRNA-1"/>
    </source>
</evidence>
<dbReference type="WBParaSite" id="OFLC_0001261601-mRNA-1">
    <property type="protein sequence ID" value="OFLC_0001261601-mRNA-1"/>
    <property type="gene ID" value="OFLC_0001261601"/>
</dbReference>
<organism evidence="3">
    <name type="scientific">Onchocerca flexuosa</name>
    <dbReference type="NCBI Taxonomy" id="387005"/>
    <lineage>
        <taxon>Eukaryota</taxon>
        <taxon>Metazoa</taxon>
        <taxon>Ecdysozoa</taxon>
        <taxon>Nematoda</taxon>
        <taxon>Chromadorea</taxon>
        <taxon>Rhabditida</taxon>
        <taxon>Spirurina</taxon>
        <taxon>Spiruromorpha</taxon>
        <taxon>Filarioidea</taxon>
        <taxon>Onchocercidae</taxon>
        <taxon>Onchocerca</taxon>
    </lineage>
</organism>
<proteinExistence type="predicted"/>
<protein>
    <submittedName>
        <fullName evidence="3">Ovule protein</fullName>
    </submittedName>
</protein>
<dbReference type="AlphaFoldDB" id="A0A183HYQ3"/>
<evidence type="ECO:0000313" key="1">
    <source>
        <dbReference type="EMBL" id="VDP11747.1"/>
    </source>
</evidence>
<dbReference type="EMBL" id="UZAJ01039883">
    <property type="protein sequence ID" value="VDP11747.1"/>
    <property type="molecule type" value="Genomic_DNA"/>
</dbReference>
<reference evidence="3" key="1">
    <citation type="submission" date="2016-06" db="UniProtKB">
        <authorList>
            <consortium name="WormBaseParasite"/>
        </authorList>
    </citation>
    <scope>IDENTIFICATION</scope>
</reference>
<accession>A0A183HYQ3</accession>
<sequence length="77" mass="8842">MMMDTLMHKKKTFTIAVLRPSNNNKNTSNIFKYLLRALTNFHVFAVFAVHRRSSNRSVPVFFYSNSPTAQHVVLVVG</sequence>